<proteinExistence type="predicted"/>
<dbReference type="EMBL" id="BARV01010628">
    <property type="protein sequence ID" value="GAI14620.1"/>
    <property type="molecule type" value="Genomic_DNA"/>
</dbReference>
<organism evidence="2">
    <name type="scientific">marine sediment metagenome</name>
    <dbReference type="NCBI Taxonomy" id="412755"/>
    <lineage>
        <taxon>unclassified sequences</taxon>
        <taxon>metagenomes</taxon>
        <taxon>ecological metagenomes</taxon>
    </lineage>
</organism>
<accession>X1MIT1</accession>
<name>X1MIT1_9ZZZZ</name>
<feature type="non-terminal residue" evidence="2">
    <location>
        <position position="135"/>
    </location>
</feature>
<evidence type="ECO:0000256" key="1">
    <source>
        <dbReference type="SAM" id="MobiDB-lite"/>
    </source>
</evidence>
<sequence>MPEQPRVIETTYEGAAGEAFRLKQLGWEGFGRYESIDAAVKAGKALGKGIENMTLVGSRGAYDLYIKNPNKGEKMFELPKLPGQEEPPKLFPPTLPRTRIPTPFGTVHLPEHKIGLPKLPSFDEKSRAAMKHAIA</sequence>
<comment type="caution">
    <text evidence="2">The sequence shown here is derived from an EMBL/GenBank/DDBJ whole genome shotgun (WGS) entry which is preliminary data.</text>
</comment>
<protein>
    <submittedName>
        <fullName evidence="2">Uncharacterized protein</fullName>
    </submittedName>
</protein>
<gene>
    <name evidence="2" type="ORF">S06H3_20512</name>
</gene>
<dbReference type="AlphaFoldDB" id="X1MIT1"/>
<reference evidence="2" key="1">
    <citation type="journal article" date="2014" name="Front. Microbiol.">
        <title>High frequency of phylogenetically diverse reductive dehalogenase-homologous genes in deep subseafloor sedimentary metagenomes.</title>
        <authorList>
            <person name="Kawai M."/>
            <person name="Futagami T."/>
            <person name="Toyoda A."/>
            <person name="Takaki Y."/>
            <person name="Nishi S."/>
            <person name="Hori S."/>
            <person name="Arai W."/>
            <person name="Tsubouchi T."/>
            <person name="Morono Y."/>
            <person name="Uchiyama I."/>
            <person name="Ito T."/>
            <person name="Fujiyama A."/>
            <person name="Inagaki F."/>
            <person name="Takami H."/>
        </authorList>
    </citation>
    <scope>NUCLEOTIDE SEQUENCE</scope>
    <source>
        <strain evidence="2">Expedition CK06-06</strain>
    </source>
</reference>
<feature type="region of interest" description="Disordered" evidence="1">
    <location>
        <begin position="80"/>
        <end position="106"/>
    </location>
</feature>
<evidence type="ECO:0000313" key="2">
    <source>
        <dbReference type="EMBL" id="GAI14620.1"/>
    </source>
</evidence>